<keyword evidence="3" id="KW-1185">Reference proteome</keyword>
<dbReference type="EMBL" id="BJNN01000126">
    <property type="protein sequence ID" value="GEC64547.1"/>
    <property type="molecule type" value="Genomic_DNA"/>
</dbReference>
<evidence type="ECO:0000256" key="1">
    <source>
        <dbReference type="SAM" id="Phobius"/>
    </source>
</evidence>
<dbReference type="Proteomes" id="UP000319478">
    <property type="component" value="Unassembled WGS sequence"/>
</dbReference>
<name>A0ABQ0SJH4_NOVHA</name>
<accession>A0ABQ0SJH4</accession>
<keyword evidence="1" id="KW-1133">Transmembrane helix</keyword>
<reference evidence="2 3" key="1">
    <citation type="submission" date="2019-06" db="EMBL/GenBank/DDBJ databases">
        <title>Whole genome shotgun sequence of Komagataeibacter hansenii NBRC 14820.</title>
        <authorList>
            <person name="Hosoyama A."/>
            <person name="Uohara A."/>
            <person name="Ohji S."/>
            <person name="Ichikawa N."/>
        </authorList>
    </citation>
    <scope>NUCLEOTIDE SEQUENCE [LARGE SCALE GENOMIC DNA]</scope>
    <source>
        <strain evidence="2 3">NBRC 14820</strain>
    </source>
</reference>
<organism evidence="2 3">
    <name type="scientific">Novacetimonas hansenii</name>
    <name type="common">Komagataeibacter hansenii</name>
    <dbReference type="NCBI Taxonomy" id="436"/>
    <lineage>
        <taxon>Bacteria</taxon>
        <taxon>Pseudomonadati</taxon>
        <taxon>Pseudomonadota</taxon>
        <taxon>Alphaproteobacteria</taxon>
        <taxon>Acetobacterales</taxon>
        <taxon>Acetobacteraceae</taxon>
        <taxon>Novacetimonas</taxon>
    </lineage>
</organism>
<comment type="caution">
    <text evidence="2">The sequence shown here is derived from an EMBL/GenBank/DDBJ whole genome shotgun (WGS) entry which is preliminary data.</text>
</comment>
<keyword evidence="1" id="KW-0812">Transmembrane</keyword>
<sequence>MSWDKGSVPQAVSVGIIITMVIEAVYLHACHHVFYKGNVLVVCHMFCGLYARDIKEMHMQPCFLKVENFIKRVIKSTVPCERVKRECCATPAGEVAPGVQSATVPATVGGECYSHATIWWQPLTSVGKADVT</sequence>
<feature type="transmembrane region" description="Helical" evidence="1">
    <location>
        <begin position="7"/>
        <end position="27"/>
    </location>
</feature>
<protein>
    <submittedName>
        <fullName evidence="2">Uncharacterized protein</fullName>
    </submittedName>
</protein>
<evidence type="ECO:0000313" key="3">
    <source>
        <dbReference type="Proteomes" id="UP000319478"/>
    </source>
</evidence>
<evidence type="ECO:0000313" key="2">
    <source>
        <dbReference type="EMBL" id="GEC64547.1"/>
    </source>
</evidence>
<gene>
    <name evidence="2" type="ORF">GHA01_23960</name>
</gene>
<proteinExistence type="predicted"/>
<keyword evidence="1" id="KW-0472">Membrane</keyword>